<comment type="caution">
    <text evidence="2">The sequence shown here is derived from an EMBL/GenBank/DDBJ whole genome shotgun (WGS) entry which is preliminary data.</text>
</comment>
<feature type="non-terminal residue" evidence="2">
    <location>
        <position position="1"/>
    </location>
</feature>
<proteinExistence type="predicted"/>
<evidence type="ECO:0000256" key="1">
    <source>
        <dbReference type="SAM" id="MobiDB-lite"/>
    </source>
</evidence>
<sequence>KGRYCGAGESRKDPISPREGNSHPGQNLTQTLTTRADPGTKIQNSVNELLQYELLSQCVLVCERTPDVKNISVNDYTQNNQKQTKNSLTNQRDSFE</sequence>
<dbReference type="EMBL" id="JACVVK020000075">
    <property type="protein sequence ID" value="KAK7495420.1"/>
    <property type="molecule type" value="Genomic_DNA"/>
</dbReference>
<feature type="compositionally biased region" description="Polar residues" evidence="1">
    <location>
        <begin position="23"/>
        <end position="34"/>
    </location>
</feature>
<gene>
    <name evidence="2" type="ORF">BaRGS_00013359</name>
</gene>
<feature type="region of interest" description="Disordered" evidence="1">
    <location>
        <begin position="1"/>
        <end position="39"/>
    </location>
</feature>
<evidence type="ECO:0000313" key="2">
    <source>
        <dbReference type="EMBL" id="KAK7495420.1"/>
    </source>
</evidence>
<accession>A0ABD0L827</accession>
<evidence type="ECO:0000313" key="3">
    <source>
        <dbReference type="Proteomes" id="UP001519460"/>
    </source>
</evidence>
<dbReference type="Proteomes" id="UP001519460">
    <property type="component" value="Unassembled WGS sequence"/>
</dbReference>
<dbReference type="AlphaFoldDB" id="A0ABD0L827"/>
<name>A0ABD0L827_9CAEN</name>
<organism evidence="2 3">
    <name type="scientific">Batillaria attramentaria</name>
    <dbReference type="NCBI Taxonomy" id="370345"/>
    <lineage>
        <taxon>Eukaryota</taxon>
        <taxon>Metazoa</taxon>
        <taxon>Spiralia</taxon>
        <taxon>Lophotrochozoa</taxon>
        <taxon>Mollusca</taxon>
        <taxon>Gastropoda</taxon>
        <taxon>Caenogastropoda</taxon>
        <taxon>Sorbeoconcha</taxon>
        <taxon>Cerithioidea</taxon>
        <taxon>Batillariidae</taxon>
        <taxon>Batillaria</taxon>
    </lineage>
</organism>
<reference evidence="2 3" key="1">
    <citation type="journal article" date="2023" name="Sci. Data">
        <title>Genome assembly of the Korean intertidal mud-creeper Batillaria attramentaria.</title>
        <authorList>
            <person name="Patra A.K."/>
            <person name="Ho P.T."/>
            <person name="Jun S."/>
            <person name="Lee S.J."/>
            <person name="Kim Y."/>
            <person name="Won Y.J."/>
        </authorList>
    </citation>
    <scope>NUCLEOTIDE SEQUENCE [LARGE SCALE GENOMIC DNA]</scope>
    <source>
        <strain evidence="2">Wonlab-2016</strain>
    </source>
</reference>
<feature type="region of interest" description="Disordered" evidence="1">
    <location>
        <begin position="73"/>
        <end position="96"/>
    </location>
</feature>
<protein>
    <submittedName>
        <fullName evidence="2">Uncharacterized protein</fullName>
    </submittedName>
</protein>
<keyword evidence="3" id="KW-1185">Reference proteome</keyword>
<feature type="non-terminal residue" evidence="2">
    <location>
        <position position="96"/>
    </location>
</feature>